<evidence type="ECO:0000313" key="5">
    <source>
        <dbReference type="EMBL" id="GEB85698.1"/>
    </source>
</evidence>
<comment type="similarity">
    <text evidence="1">Belongs to the type-I restriction system S methylase family.</text>
</comment>
<keyword evidence="2" id="KW-0680">Restriction system</keyword>
<evidence type="ECO:0000313" key="6">
    <source>
        <dbReference type="Proteomes" id="UP000317730"/>
    </source>
</evidence>
<organism evidence="5 6">
    <name type="scientific">Acetobacter peroxydans</name>
    <dbReference type="NCBI Taxonomy" id="104098"/>
    <lineage>
        <taxon>Bacteria</taxon>
        <taxon>Pseudomonadati</taxon>
        <taxon>Pseudomonadota</taxon>
        <taxon>Alphaproteobacteria</taxon>
        <taxon>Acetobacterales</taxon>
        <taxon>Acetobacteraceae</taxon>
        <taxon>Acetobacter</taxon>
    </lineage>
</organism>
<protein>
    <recommendedName>
        <fullName evidence="4">Type I restriction modification DNA specificity domain-containing protein</fullName>
    </recommendedName>
</protein>
<dbReference type="Gene3D" id="3.90.220.20">
    <property type="entry name" value="DNA methylase specificity domains"/>
    <property type="match status" value="2"/>
</dbReference>
<comment type="caution">
    <text evidence="5">The sequence shown here is derived from an EMBL/GenBank/DDBJ whole genome shotgun (WGS) entry which is preliminary data.</text>
</comment>
<dbReference type="RefSeq" id="WP_173556689.1">
    <property type="nucleotide sequence ID" value="NZ_BAPL01000012.1"/>
</dbReference>
<dbReference type="AlphaFoldDB" id="A0A4Y3TVG0"/>
<gene>
    <name evidence="5" type="ORF">APE01nite_14950</name>
</gene>
<dbReference type="CDD" id="cd17278">
    <property type="entry name" value="RMtype1_S_LdeBORF1052P-TRD2-CR2"/>
    <property type="match status" value="1"/>
</dbReference>
<keyword evidence="6" id="KW-1185">Reference proteome</keyword>
<dbReference type="GO" id="GO:0003677">
    <property type="term" value="F:DNA binding"/>
    <property type="evidence" value="ECO:0007669"/>
    <property type="project" value="UniProtKB-KW"/>
</dbReference>
<dbReference type="PANTHER" id="PTHR30408">
    <property type="entry name" value="TYPE-1 RESTRICTION ENZYME ECOKI SPECIFICITY PROTEIN"/>
    <property type="match status" value="1"/>
</dbReference>
<accession>A0A4Y3TVG0</accession>
<dbReference type="GO" id="GO:0009307">
    <property type="term" value="P:DNA restriction-modification system"/>
    <property type="evidence" value="ECO:0007669"/>
    <property type="project" value="UniProtKB-KW"/>
</dbReference>
<dbReference type="InterPro" id="IPR044946">
    <property type="entry name" value="Restrct_endonuc_typeI_TRD_sf"/>
</dbReference>
<reference evidence="5 6" key="1">
    <citation type="submission" date="2019-06" db="EMBL/GenBank/DDBJ databases">
        <title>Whole genome shotgun sequence of Acetobacter peroxydans NBRC 13755.</title>
        <authorList>
            <person name="Hosoyama A."/>
            <person name="Uohara A."/>
            <person name="Ohji S."/>
            <person name="Ichikawa N."/>
        </authorList>
    </citation>
    <scope>NUCLEOTIDE SEQUENCE [LARGE SCALE GENOMIC DNA]</scope>
    <source>
        <strain evidence="5 6">NBRC 13755</strain>
    </source>
</reference>
<dbReference type="Proteomes" id="UP000317730">
    <property type="component" value="Unassembled WGS sequence"/>
</dbReference>
<keyword evidence="3" id="KW-0238">DNA-binding</keyword>
<name>A0A4Y3TVG0_9PROT</name>
<dbReference type="Pfam" id="PF01420">
    <property type="entry name" value="Methylase_S"/>
    <property type="match status" value="1"/>
</dbReference>
<dbReference type="EMBL" id="BJMV01000007">
    <property type="protein sequence ID" value="GEB85698.1"/>
    <property type="molecule type" value="Genomic_DNA"/>
</dbReference>
<feature type="domain" description="Type I restriction modification DNA specificity" evidence="4">
    <location>
        <begin position="4"/>
        <end position="188"/>
    </location>
</feature>
<dbReference type="InterPro" id="IPR052021">
    <property type="entry name" value="Type-I_RS_S_subunit"/>
</dbReference>
<dbReference type="InterPro" id="IPR000055">
    <property type="entry name" value="Restrct_endonuc_typeI_TRD"/>
</dbReference>
<evidence type="ECO:0000256" key="3">
    <source>
        <dbReference type="ARBA" id="ARBA00023125"/>
    </source>
</evidence>
<dbReference type="PANTHER" id="PTHR30408:SF13">
    <property type="entry name" value="TYPE I RESTRICTION ENZYME HINDI SPECIFICITY SUBUNIT"/>
    <property type="match status" value="1"/>
</dbReference>
<evidence type="ECO:0000256" key="2">
    <source>
        <dbReference type="ARBA" id="ARBA00022747"/>
    </source>
</evidence>
<sequence length="435" mass="48723">MTFRTYTLGEIFYIENGYAFKSSEFKATGTPVIKIKNIKAGYFKDDEFSYVESIFLKLKPNKVTRPDDLLISMSGNRHDGNPDTWVGKVCRFNKNEKMLINQRVGALRFRSPTLACANYMGYLLSQMLYQEYFISIATSSGGQANLSPNQILSMEVTLPTISKQSAIASILGSLDDKIDLNRRTNETLGAMARALFRDWFVDFGPTRAKMSAEAPYLAPELWELFPDRLDDEGKPEGWLDGTIGNWANLNSLSWKRQNYPETVNYLDLSSVKHGIINDISKMSAQEAPSRAQRILRTGETVIGTVRPGNGSYAYIDREGLTGSTGFACFYAEDKKFREFIYFALTDKENIDRLTHLADGGAYPAVRPDVVADTSCILSEQTVSAFHTVVSSWMNKISANNIESHTLAQLRDLLLPKLMSGEISIRDAEKMVEDAA</sequence>
<proteinExistence type="inferred from homology"/>
<dbReference type="SUPFAM" id="SSF116734">
    <property type="entry name" value="DNA methylase specificity domain"/>
    <property type="match status" value="2"/>
</dbReference>
<evidence type="ECO:0000259" key="4">
    <source>
        <dbReference type="Pfam" id="PF01420"/>
    </source>
</evidence>
<evidence type="ECO:0000256" key="1">
    <source>
        <dbReference type="ARBA" id="ARBA00010923"/>
    </source>
</evidence>